<name>A0A382UP92_9ZZZZ</name>
<protein>
    <submittedName>
        <fullName evidence="1">Uncharacterized protein</fullName>
    </submittedName>
</protein>
<dbReference type="AlphaFoldDB" id="A0A382UP92"/>
<sequence>MKLNLLESCDGNQNGWIDPIFWGLDVYIS</sequence>
<gene>
    <name evidence="1" type="ORF">METZ01_LOCUS388950</name>
</gene>
<dbReference type="EMBL" id="UINC01145769">
    <property type="protein sequence ID" value="SVD36096.1"/>
    <property type="molecule type" value="Genomic_DNA"/>
</dbReference>
<accession>A0A382UP92</accession>
<evidence type="ECO:0000313" key="1">
    <source>
        <dbReference type="EMBL" id="SVD36096.1"/>
    </source>
</evidence>
<reference evidence="1" key="1">
    <citation type="submission" date="2018-05" db="EMBL/GenBank/DDBJ databases">
        <authorList>
            <person name="Lanie J.A."/>
            <person name="Ng W.-L."/>
            <person name="Kazmierczak K.M."/>
            <person name="Andrzejewski T.M."/>
            <person name="Davidsen T.M."/>
            <person name="Wayne K.J."/>
            <person name="Tettelin H."/>
            <person name="Glass J.I."/>
            <person name="Rusch D."/>
            <person name="Podicherti R."/>
            <person name="Tsui H.-C.T."/>
            <person name="Winkler M.E."/>
        </authorList>
    </citation>
    <scope>NUCLEOTIDE SEQUENCE</scope>
</reference>
<organism evidence="1">
    <name type="scientific">marine metagenome</name>
    <dbReference type="NCBI Taxonomy" id="408172"/>
    <lineage>
        <taxon>unclassified sequences</taxon>
        <taxon>metagenomes</taxon>
        <taxon>ecological metagenomes</taxon>
    </lineage>
</organism>
<proteinExistence type="predicted"/>